<comment type="caution">
    <text evidence="1">The sequence shown here is derived from an EMBL/GenBank/DDBJ whole genome shotgun (WGS) entry which is preliminary data.</text>
</comment>
<reference evidence="1" key="1">
    <citation type="submission" date="2021-01" db="EMBL/GenBank/DDBJ databases">
        <authorList>
            <consortium name="Genoscope - CEA"/>
            <person name="William W."/>
        </authorList>
    </citation>
    <scope>NUCLEOTIDE SEQUENCE</scope>
</reference>
<dbReference type="Proteomes" id="UP000683925">
    <property type="component" value="Unassembled WGS sequence"/>
</dbReference>
<accession>A0A8S1WTE1</accession>
<organism evidence="1 2">
    <name type="scientific">Paramecium octaurelia</name>
    <dbReference type="NCBI Taxonomy" id="43137"/>
    <lineage>
        <taxon>Eukaryota</taxon>
        <taxon>Sar</taxon>
        <taxon>Alveolata</taxon>
        <taxon>Ciliophora</taxon>
        <taxon>Intramacronucleata</taxon>
        <taxon>Oligohymenophorea</taxon>
        <taxon>Peniculida</taxon>
        <taxon>Parameciidae</taxon>
        <taxon>Paramecium</taxon>
    </lineage>
</organism>
<dbReference type="EMBL" id="CAJJDP010000102">
    <property type="protein sequence ID" value="CAD8192502.1"/>
    <property type="molecule type" value="Genomic_DNA"/>
</dbReference>
<dbReference type="OMA" id="WISIMEW"/>
<proteinExistence type="predicted"/>
<keyword evidence="2" id="KW-1185">Reference proteome</keyword>
<dbReference type="OrthoDB" id="291993at2759"/>
<protein>
    <submittedName>
        <fullName evidence="1">Uncharacterized protein</fullName>
    </submittedName>
</protein>
<evidence type="ECO:0000313" key="1">
    <source>
        <dbReference type="EMBL" id="CAD8192502.1"/>
    </source>
</evidence>
<sequence length="563" mass="67100">MGNLKSSTNKKNKISDKLKLILGIRLENQFNKLSINIISTISSFLTLKEFNIMLSVSSTTYQVFGQVSSCYQVHCQKLLNVQSDIILSKNWKQLLRLLLCTPIKGIPYENAIKSIRFNIQQHPTFIENKFNYSSFQKSILYFETNFEKVQTKEYEQLKQYGSKHFEQILKLRQGCEVHIQMPHSLMNIYSIQDYIKIYNVYLNMRFDNVNLAQFIELWDRYCGWISIMEWSTSSIINQFNQIIDETLHKYKIPKFTFRHFMTTLWVINSKKCIKELRKEFEHQLFRSRIQNTKVQLLRRYIQYLIDISTNQSNVQHYGQPNFQYDPEIYVLAEIAVEMTSNQQYLIDEQILNYTFGQYIYQFIIFQNLTSKRIDQFKNLISQHKETSIRLQIKQYQNPDELQLANQVLGRYNPKQQIRALIKQISRQKIEEKDNYCQNETQESLEASEISQISTTCSSVFMSTKSNDVLLNYIQMYEKDLYNQIEHFYQVQETIIELMQDIEQLSQIYDVPELGEYKVMKYETLIERLNQVKQRQNKQDSIIQSPASNYGRTTAQEMLQRVIS</sequence>
<evidence type="ECO:0000313" key="2">
    <source>
        <dbReference type="Proteomes" id="UP000683925"/>
    </source>
</evidence>
<dbReference type="AlphaFoldDB" id="A0A8S1WTE1"/>
<name>A0A8S1WTE1_PAROT</name>
<gene>
    <name evidence="1" type="ORF">POCTA_138.1.T1020107</name>
</gene>